<dbReference type="OrthoDB" id="9808281at2"/>
<dbReference type="Proteomes" id="UP000315891">
    <property type="component" value="Chromosome"/>
</dbReference>
<organism evidence="4 5">
    <name type="scientific">Pseudoluteimonas lycopersici</name>
    <dbReference type="NCBI Taxonomy" id="1324796"/>
    <lineage>
        <taxon>Bacteria</taxon>
        <taxon>Pseudomonadati</taxon>
        <taxon>Pseudomonadota</taxon>
        <taxon>Gammaproteobacteria</taxon>
        <taxon>Lysobacterales</taxon>
        <taxon>Lysobacteraceae</taxon>
        <taxon>Pseudoluteimonas</taxon>
    </lineage>
</organism>
<dbReference type="InterPro" id="IPR050559">
    <property type="entry name" value="P-Pant_transferase_sf"/>
</dbReference>
<evidence type="ECO:0000313" key="5">
    <source>
        <dbReference type="Proteomes" id="UP000315891"/>
    </source>
</evidence>
<dbReference type="InterPro" id="IPR008278">
    <property type="entry name" value="4-PPantetheinyl_Trfase_dom"/>
</dbReference>
<dbReference type="GO" id="GO:0005829">
    <property type="term" value="C:cytosol"/>
    <property type="evidence" value="ECO:0007669"/>
    <property type="project" value="TreeGrafter"/>
</dbReference>
<dbReference type="RefSeq" id="WP_143879682.1">
    <property type="nucleotide sequence ID" value="NZ_BAABLZ010000001.1"/>
</dbReference>
<sequence length="203" mass="22317">MRRQTAPASTDPASPRWTLLPYSRGEAAMPLAQNWLANTFGGNAGEYAFERDAHGRPQLKRAALDCNWSHSGGHLLVVAGEALCVGADLESIRPRTNALAVARRFFAGEEIAWLEAREGSGRTALERAALEKDFLRLWCAKEAVLKAHGRGLAFGLHRLAFAEENETLFLQRCDAELGDPRDWRLCELLPAPGTLAAIAWRKG</sequence>
<gene>
    <name evidence="4" type="ORF">FNZ56_09915</name>
</gene>
<dbReference type="Pfam" id="PF01648">
    <property type="entry name" value="ACPS"/>
    <property type="match status" value="1"/>
</dbReference>
<evidence type="ECO:0000256" key="1">
    <source>
        <dbReference type="ARBA" id="ARBA00010990"/>
    </source>
</evidence>
<proteinExistence type="inferred from homology"/>
<comment type="similarity">
    <text evidence="1">Belongs to the P-Pant transferase superfamily. Gsp/Sfp/HetI/AcpT family.</text>
</comment>
<dbReference type="PANTHER" id="PTHR12215:SF10">
    <property type="entry name" value="L-AMINOADIPATE-SEMIALDEHYDE DEHYDROGENASE-PHOSPHOPANTETHEINYL TRANSFERASE"/>
    <property type="match status" value="1"/>
</dbReference>
<dbReference type="SUPFAM" id="SSF56214">
    <property type="entry name" value="4'-phosphopantetheinyl transferase"/>
    <property type="match status" value="2"/>
</dbReference>
<accession>A0A516V6P0</accession>
<evidence type="ECO:0000259" key="3">
    <source>
        <dbReference type="Pfam" id="PF01648"/>
    </source>
</evidence>
<dbReference type="PANTHER" id="PTHR12215">
    <property type="entry name" value="PHOSPHOPANTETHEINE TRANSFERASE"/>
    <property type="match status" value="1"/>
</dbReference>
<protein>
    <submittedName>
        <fullName evidence="4">4'-phosphopantetheinyl transferase superfamily protein</fullName>
    </submittedName>
</protein>
<keyword evidence="2 4" id="KW-0808">Transferase</keyword>
<dbReference type="GO" id="GO:0019878">
    <property type="term" value="P:lysine biosynthetic process via aminoadipic acid"/>
    <property type="evidence" value="ECO:0007669"/>
    <property type="project" value="TreeGrafter"/>
</dbReference>
<dbReference type="InterPro" id="IPR037143">
    <property type="entry name" value="4-PPantetheinyl_Trfase_dom_sf"/>
</dbReference>
<reference evidence="4 5" key="1">
    <citation type="submission" date="2019-07" db="EMBL/GenBank/DDBJ databases">
        <title>Lysobacter weifangensis sp. nov., isolated from bensulfuron-methyl contaminated farmland soil.</title>
        <authorList>
            <person name="Zhao H."/>
        </authorList>
    </citation>
    <scope>NUCLEOTIDE SEQUENCE [LARGE SCALE GENOMIC DNA]</scope>
    <source>
        <strain evidence="4 5">CC-Bw-6</strain>
    </source>
</reference>
<dbReference type="GO" id="GO:0008897">
    <property type="term" value="F:holo-[acyl-carrier-protein] synthase activity"/>
    <property type="evidence" value="ECO:0007669"/>
    <property type="project" value="InterPro"/>
</dbReference>
<keyword evidence="5" id="KW-1185">Reference proteome</keyword>
<feature type="domain" description="4'-phosphopantetheinyl transferase" evidence="3">
    <location>
        <begin position="85"/>
        <end position="184"/>
    </location>
</feature>
<evidence type="ECO:0000256" key="2">
    <source>
        <dbReference type="ARBA" id="ARBA00022679"/>
    </source>
</evidence>
<evidence type="ECO:0000313" key="4">
    <source>
        <dbReference type="EMBL" id="QDQ74173.1"/>
    </source>
</evidence>
<dbReference type="GO" id="GO:0000287">
    <property type="term" value="F:magnesium ion binding"/>
    <property type="evidence" value="ECO:0007669"/>
    <property type="project" value="InterPro"/>
</dbReference>
<dbReference type="AlphaFoldDB" id="A0A516V6P0"/>
<dbReference type="EMBL" id="CP041742">
    <property type="protein sequence ID" value="QDQ74173.1"/>
    <property type="molecule type" value="Genomic_DNA"/>
</dbReference>
<name>A0A516V6P0_9GAMM</name>
<dbReference type="Gene3D" id="3.90.470.20">
    <property type="entry name" value="4'-phosphopantetheinyl transferase domain"/>
    <property type="match status" value="2"/>
</dbReference>